<dbReference type="AlphaFoldDB" id="A0A364Y5L3"/>
<comment type="subcellular location">
    <subcellularLocation>
        <location evidence="1">Membrane</location>
        <topology evidence="1">Multi-pass membrane protein</topology>
    </subcellularLocation>
</comment>
<dbReference type="Gene3D" id="1.20.1740.10">
    <property type="entry name" value="Amino acid/polyamine transporter I"/>
    <property type="match status" value="1"/>
</dbReference>
<feature type="transmembrane region" description="Helical" evidence="5">
    <location>
        <begin position="420"/>
        <end position="442"/>
    </location>
</feature>
<evidence type="ECO:0000313" key="7">
    <source>
        <dbReference type="Proteomes" id="UP000251889"/>
    </source>
</evidence>
<accession>A0A364Y5L3</accession>
<dbReference type="PIRSF" id="PIRSF006060">
    <property type="entry name" value="AA_transporter"/>
    <property type="match status" value="1"/>
</dbReference>
<evidence type="ECO:0000256" key="5">
    <source>
        <dbReference type="SAM" id="Phobius"/>
    </source>
</evidence>
<keyword evidence="7" id="KW-1185">Reference proteome</keyword>
<evidence type="ECO:0000256" key="3">
    <source>
        <dbReference type="ARBA" id="ARBA00022989"/>
    </source>
</evidence>
<organism evidence="6 7">
    <name type="scientific">Pseudochryseolinea flava</name>
    <dbReference type="NCBI Taxonomy" id="2059302"/>
    <lineage>
        <taxon>Bacteria</taxon>
        <taxon>Pseudomonadati</taxon>
        <taxon>Bacteroidota</taxon>
        <taxon>Cytophagia</taxon>
        <taxon>Cytophagales</taxon>
        <taxon>Fulvivirgaceae</taxon>
        <taxon>Pseudochryseolinea</taxon>
    </lineage>
</organism>
<feature type="transmembrane region" description="Helical" evidence="5">
    <location>
        <begin position="385"/>
        <end position="408"/>
    </location>
</feature>
<evidence type="ECO:0000313" key="6">
    <source>
        <dbReference type="EMBL" id="RAW02286.1"/>
    </source>
</evidence>
<gene>
    <name evidence="6" type="ORF">DQQ10_07055</name>
</gene>
<evidence type="ECO:0000256" key="4">
    <source>
        <dbReference type="ARBA" id="ARBA00023136"/>
    </source>
</evidence>
<feature type="transmembrane region" description="Helical" evidence="5">
    <location>
        <begin position="134"/>
        <end position="156"/>
    </location>
</feature>
<feature type="transmembrane region" description="Helical" evidence="5">
    <location>
        <begin position="448"/>
        <end position="466"/>
    </location>
</feature>
<feature type="transmembrane region" description="Helical" evidence="5">
    <location>
        <begin position="176"/>
        <end position="196"/>
    </location>
</feature>
<dbReference type="InterPro" id="IPR050598">
    <property type="entry name" value="AminoAcid_Transporter"/>
</dbReference>
<keyword evidence="4 5" id="KW-0472">Membrane</keyword>
<dbReference type="GO" id="GO:0016020">
    <property type="term" value="C:membrane"/>
    <property type="evidence" value="ECO:0007669"/>
    <property type="project" value="UniProtKB-SubCell"/>
</dbReference>
<dbReference type="OrthoDB" id="9810109at2"/>
<dbReference type="Proteomes" id="UP000251889">
    <property type="component" value="Unassembled WGS sequence"/>
</dbReference>
<dbReference type="RefSeq" id="WP_112746109.1">
    <property type="nucleotide sequence ID" value="NZ_QMFY01000002.1"/>
</dbReference>
<reference evidence="6 7" key="1">
    <citation type="submission" date="2018-06" db="EMBL/GenBank/DDBJ databases">
        <title>Chryseolinea flavus sp. nov., a member of the phylum Bacteroidetes isolated from soil.</title>
        <authorList>
            <person name="Li Y."/>
            <person name="Wang J."/>
        </authorList>
    </citation>
    <scope>NUCLEOTIDE SEQUENCE [LARGE SCALE GENOMIC DNA]</scope>
    <source>
        <strain evidence="6 7">SDU1-6</strain>
    </source>
</reference>
<proteinExistence type="predicted"/>
<dbReference type="PANTHER" id="PTHR11785:SF512">
    <property type="entry name" value="SOBREMESA, ISOFORM B"/>
    <property type="match status" value="1"/>
</dbReference>
<feature type="transmembrane region" description="Helical" evidence="5">
    <location>
        <begin position="86"/>
        <end position="114"/>
    </location>
</feature>
<keyword evidence="3 5" id="KW-1133">Transmembrane helix</keyword>
<dbReference type="InterPro" id="IPR002293">
    <property type="entry name" value="AA/rel_permease1"/>
</dbReference>
<dbReference type="Pfam" id="PF13520">
    <property type="entry name" value="AA_permease_2"/>
    <property type="match status" value="1"/>
</dbReference>
<sequence length="479" mass="51647">MENTTSEFKQNIGLLDATMVVAGSMIGSGIFIVSSEISRSVGGAGLLLLMWILAGVITIIAAMSYGELSAMFPKAGGMYVYLREAFGPLVGFLYGWTFFTIIQTGTIAAVGVAFAKFTSYLIPAVGEDKIIFDLGFFSIAASQLLAIAIIILLTYVNSRGVKNGVIVQTTLTVIKLVSILGLIAFGFLWGADAAVWDANWINAWKLSNLVKSDSGVESVTLAGLTAFGSIAIAMKGSLFSCDSWHNISFIAGEVKNPKRNIGLSLLLGTILVTTVYLLANLMYLAVVPMSDIAFAKSDRVGVVAAEMIFGGWGTIVIALMIMISTFGCNNGLIMAGARVYYTMAKDKLFFRSAGELNRHAVPGYSLWLQCAWASVLCLTGKYNELLALVIFGVLIFYTLTILGVFILRRTRPDIPRPYKAFGYPILPAIYIVVASGLALLLLLFETSFTLPGLAIILLGIPLYYILLRRNNAVLNVARE</sequence>
<dbReference type="GO" id="GO:0015179">
    <property type="term" value="F:L-amino acid transmembrane transporter activity"/>
    <property type="evidence" value="ECO:0007669"/>
    <property type="project" value="TreeGrafter"/>
</dbReference>
<feature type="transmembrane region" description="Helical" evidence="5">
    <location>
        <begin position="265"/>
        <end position="287"/>
    </location>
</feature>
<protein>
    <submittedName>
        <fullName evidence="6">Amino acid transporter</fullName>
    </submittedName>
</protein>
<feature type="transmembrane region" description="Helical" evidence="5">
    <location>
        <begin position="12"/>
        <end position="33"/>
    </location>
</feature>
<comment type="caution">
    <text evidence="6">The sequence shown here is derived from an EMBL/GenBank/DDBJ whole genome shotgun (WGS) entry which is preliminary data.</text>
</comment>
<evidence type="ECO:0000256" key="2">
    <source>
        <dbReference type="ARBA" id="ARBA00022692"/>
    </source>
</evidence>
<name>A0A364Y5L3_9BACT</name>
<dbReference type="PANTHER" id="PTHR11785">
    <property type="entry name" value="AMINO ACID TRANSPORTER"/>
    <property type="match status" value="1"/>
</dbReference>
<dbReference type="EMBL" id="QMFY01000002">
    <property type="protein sequence ID" value="RAW02286.1"/>
    <property type="molecule type" value="Genomic_DNA"/>
</dbReference>
<evidence type="ECO:0000256" key="1">
    <source>
        <dbReference type="ARBA" id="ARBA00004141"/>
    </source>
</evidence>
<feature type="transmembrane region" description="Helical" evidence="5">
    <location>
        <begin position="45"/>
        <end position="65"/>
    </location>
</feature>
<feature type="transmembrane region" description="Helical" evidence="5">
    <location>
        <begin position="307"/>
        <end position="340"/>
    </location>
</feature>
<keyword evidence="2 5" id="KW-0812">Transmembrane</keyword>